<sequence>MTAVLSPTVREAYPDYLRCLDAADEHGAIDLALALIEGGVPAEDVLLGLVAPAQAQVGEFWQRNEWSVAQEHAATHVSERVVAAVATTVRPRPHRDRIVVACMDGEWHALPARLVAEVLRLDGWDVTFLGASVPSPHLVSYLHRQDPRAVLLACALPMRLPFAYRAIEACRRTDVPVLVGGRGFGTDGRWARTLGVPFAADARAASSLLAAPVLAGVEEPAPLGDAEYAGLVAARVELIDLVLERLDLSRYSPAQIDATVADLGYIVDSLAAAVYVDDVTLFGEFVSWLCTVLASRGVPLHTVGLTFDVMADRLRDFPRAHAYLRSTAV</sequence>
<dbReference type="InterPro" id="IPR036724">
    <property type="entry name" value="Cobalamin-bd_sf"/>
</dbReference>
<dbReference type="SUPFAM" id="SSF52242">
    <property type="entry name" value="Cobalamin (vitamin B12)-binding domain"/>
    <property type="match status" value="1"/>
</dbReference>
<dbReference type="PANTHER" id="PTHR45833:SF1">
    <property type="entry name" value="METHIONINE SYNTHASE"/>
    <property type="match status" value="1"/>
</dbReference>
<gene>
    <name evidence="4" type="ORF">Asi02nite_58940</name>
</gene>
<evidence type="ECO:0000313" key="4">
    <source>
        <dbReference type="EMBL" id="GIF76376.1"/>
    </source>
</evidence>
<evidence type="ECO:0000256" key="1">
    <source>
        <dbReference type="ARBA" id="ARBA00022723"/>
    </source>
</evidence>
<dbReference type="InterPro" id="IPR006158">
    <property type="entry name" value="Cobalamin-bd"/>
</dbReference>
<comment type="caution">
    <text evidence="4">The sequence shown here is derived from an EMBL/GenBank/DDBJ whole genome shotgun (WGS) entry which is preliminary data.</text>
</comment>
<dbReference type="InterPro" id="IPR050554">
    <property type="entry name" value="Met_Synthase/Corrinoid"/>
</dbReference>
<dbReference type="PROSITE" id="PS51332">
    <property type="entry name" value="B12_BINDING"/>
    <property type="match status" value="1"/>
</dbReference>
<organism evidence="4 5">
    <name type="scientific">Asanoa siamensis</name>
    <dbReference type="NCBI Taxonomy" id="926357"/>
    <lineage>
        <taxon>Bacteria</taxon>
        <taxon>Bacillati</taxon>
        <taxon>Actinomycetota</taxon>
        <taxon>Actinomycetes</taxon>
        <taxon>Micromonosporales</taxon>
        <taxon>Micromonosporaceae</taxon>
        <taxon>Asanoa</taxon>
    </lineage>
</organism>
<dbReference type="RefSeq" id="WP_203717252.1">
    <property type="nucleotide sequence ID" value="NZ_BONE01000060.1"/>
</dbReference>
<evidence type="ECO:0000256" key="2">
    <source>
        <dbReference type="ARBA" id="ARBA00023285"/>
    </source>
</evidence>
<dbReference type="Pfam" id="PF02607">
    <property type="entry name" value="B12-binding_2"/>
    <property type="match status" value="1"/>
</dbReference>
<dbReference type="CDD" id="cd02065">
    <property type="entry name" value="B12-binding_like"/>
    <property type="match status" value="1"/>
</dbReference>
<reference evidence="4 5" key="1">
    <citation type="submission" date="2021-01" db="EMBL/GenBank/DDBJ databases">
        <title>Whole genome shotgun sequence of Asanoa siamensis NBRC 107932.</title>
        <authorList>
            <person name="Komaki H."/>
            <person name="Tamura T."/>
        </authorList>
    </citation>
    <scope>NUCLEOTIDE SEQUENCE [LARGE SCALE GENOMIC DNA]</scope>
    <source>
        <strain evidence="4 5">NBRC 107932</strain>
    </source>
</reference>
<dbReference type="Gene3D" id="1.10.1240.10">
    <property type="entry name" value="Methionine synthase domain"/>
    <property type="match status" value="1"/>
</dbReference>
<feature type="domain" description="B12-binding" evidence="3">
    <location>
        <begin position="95"/>
        <end position="224"/>
    </location>
</feature>
<keyword evidence="1" id="KW-0479">Metal-binding</keyword>
<dbReference type="EMBL" id="BONE01000060">
    <property type="protein sequence ID" value="GIF76376.1"/>
    <property type="molecule type" value="Genomic_DNA"/>
</dbReference>
<proteinExistence type="predicted"/>
<name>A0ABQ4CYJ8_9ACTN</name>
<evidence type="ECO:0000259" key="3">
    <source>
        <dbReference type="PROSITE" id="PS51332"/>
    </source>
</evidence>
<dbReference type="PANTHER" id="PTHR45833">
    <property type="entry name" value="METHIONINE SYNTHASE"/>
    <property type="match status" value="1"/>
</dbReference>
<dbReference type="InterPro" id="IPR036594">
    <property type="entry name" value="Meth_synthase_dom"/>
</dbReference>
<dbReference type="Pfam" id="PF02310">
    <property type="entry name" value="B12-binding"/>
    <property type="match status" value="1"/>
</dbReference>
<keyword evidence="2" id="KW-0170">Cobalt</keyword>
<accession>A0ABQ4CYJ8</accession>
<dbReference type="InterPro" id="IPR003759">
    <property type="entry name" value="Cbl-bd_cap"/>
</dbReference>
<keyword evidence="5" id="KW-1185">Reference proteome</keyword>
<protein>
    <submittedName>
        <fullName evidence="4">Cobalamin-binding protein</fullName>
    </submittedName>
</protein>
<dbReference type="Proteomes" id="UP000604117">
    <property type="component" value="Unassembled WGS sequence"/>
</dbReference>
<evidence type="ECO:0000313" key="5">
    <source>
        <dbReference type="Proteomes" id="UP000604117"/>
    </source>
</evidence>
<dbReference type="Gene3D" id="3.40.50.280">
    <property type="entry name" value="Cobalamin-binding domain"/>
    <property type="match status" value="1"/>
</dbReference>